<sequence length="125" mass="15364">MSNISTYDLIQFILDCDIKNIILNECNINEIIKILIKLNKLIKCIILEYDTLEITEYSKYYEIKCPHELMLDYLYAKCHAPELYILYSKVLKKRFSNYIYYFIKKTIKRIYNMDNHYYIKRIYKI</sequence>
<evidence type="ECO:0000313" key="1">
    <source>
        <dbReference type="EMBL" id="CCU55741.1"/>
    </source>
</evidence>
<dbReference type="RefSeq" id="YP_008004243.1">
    <property type="nucleotide sequence ID" value="NC_021248.1"/>
</dbReference>
<accession>A0A916P114</accession>
<name>A0A916P114_CBEPV</name>
<dbReference type="KEGG" id="vg:15613163"/>
<organism evidence="1 2">
    <name type="scientific">Choristoneura biennis entomopoxvirus</name>
    <name type="common">CbEPV</name>
    <dbReference type="NCBI Taxonomy" id="10288"/>
    <lineage>
        <taxon>Viruses</taxon>
        <taxon>Varidnaviria</taxon>
        <taxon>Bamfordvirae</taxon>
        <taxon>Nucleocytoviricota</taxon>
        <taxon>Pokkesviricetes</taxon>
        <taxon>Chitovirales</taxon>
        <taxon>Poxviridae</taxon>
        <taxon>Entomopoxvirinae</taxon>
        <taxon>Betaentomopoxvirus</taxon>
        <taxon>Betaentomopoxvirus cbiennis</taxon>
    </lineage>
</organism>
<dbReference type="EMBL" id="HF679132">
    <property type="protein sequence ID" value="CCU55741.1"/>
    <property type="molecule type" value="Genomic_DNA"/>
</dbReference>
<reference evidence="1" key="1">
    <citation type="journal article" date="2013" name="J. Virol.">
        <title>New Insights into the Evolution of Entomopoxvirinae from the Complete Genome Sequences of Four Entomopoxviruses Infecting Adoxophyes honmai, Choristoneura biennis, Choristoneura rosaceana, and Mythimna separata.</title>
        <authorList>
            <person name="Theze J."/>
            <person name="Takatsuka J."/>
            <person name="Li Z."/>
            <person name="Gallais J."/>
            <person name="Doucet D."/>
            <person name="Arif B."/>
            <person name="Nakai M."/>
            <person name="Herniou E.A."/>
        </authorList>
    </citation>
    <scope>NUCLEOTIDE SEQUENCE</scope>
</reference>
<gene>
    <name evidence="1" type="ORF">CHBEV_173</name>
</gene>
<protein>
    <submittedName>
        <fullName evidence="1">Uncharacterized protein</fullName>
    </submittedName>
</protein>
<dbReference type="Proteomes" id="UP000792220">
    <property type="component" value="Genome"/>
</dbReference>
<keyword evidence="2" id="KW-1185">Reference proteome</keyword>
<organismHost>
    <name type="scientific">Choristoneura fumiferana</name>
    <name type="common">Spruce budworm moth</name>
    <name type="synonym">Archips fumiferana</name>
    <dbReference type="NCBI Taxonomy" id="7141"/>
</organismHost>
<evidence type="ECO:0000313" key="2">
    <source>
        <dbReference type="Proteomes" id="UP000792220"/>
    </source>
</evidence>
<proteinExistence type="predicted"/>
<dbReference type="GeneID" id="15613163"/>